<dbReference type="RefSeq" id="WP_227614866.1">
    <property type="nucleotide sequence ID" value="NZ_JAJEPR010000008.1"/>
</dbReference>
<evidence type="ECO:0000313" key="2">
    <source>
        <dbReference type="EMBL" id="MCC2189531.1"/>
    </source>
</evidence>
<reference evidence="2 3" key="1">
    <citation type="submission" date="2021-10" db="EMBL/GenBank/DDBJ databases">
        <title>Anaerobic single-cell dispensing facilitates the cultivation of human gut bacteria.</title>
        <authorList>
            <person name="Afrizal A."/>
        </authorList>
    </citation>
    <scope>NUCLEOTIDE SEQUENCE [LARGE SCALE GENOMIC DNA]</scope>
    <source>
        <strain evidence="2 3">CLA-AA-H277</strain>
    </source>
</reference>
<gene>
    <name evidence="2" type="ORF">LKD71_06895</name>
</gene>
<keyword evidence="1" id="KW-0472">Membrane</keyword>
<organism evidence="2 3">
    <name type="scientific">Fusicatenibacter faecihominis</name>
    <dbReference type="NCBI Taxonomy" id="2881276"/>
    <lineage>
        <taxon>Bacteria</taxon>
        <taxon>Bacillati</taxon>
        <taxon>Bacillota</taxon>
        <taxon>Clostridia</taxon>
        <taxon>Lachnospirales</taxon>
        <taxon>Lachnospiraceae</taxon>
        <taxon>Fusicatenibacter</taxon>
    </lineage>
</organism>
<name>A0AAE3DRU5_9FIRM</name>
<feature type="transmembrane region" description="Helical" evidence="1">
    <location>
        <begin position="12"/>
        <end position="34"/>
    </location>
</feature>
<evidence type="ECO:0000313" key="3">
    <source>
        <dbReference type="Proteomes" id="UP001197875"/>
    </source>
</evidence>
<proteinExistence type="predicted"/>
<comment type="caution">
    <text evidence="2">The sequence shown here is derived from an EMBL/GenBank/DDBJ whole genome shotgun (WGS) entry which is preliminary data.</text>
</comment>
<evidence type="ECO:0000256" key="1">
    <source>
        <dbReference type="SAM" id="Phobius"/>
    </source>
</evidence>
<keyword evidence="3" id="KW-1185">Reference proteome</keyword>
<accession>A0AAE3DRU5</accession>
<keyword evidence="1" id="KW-0812">Transmembrane</keyword>
<dbReference type="EMBL" id="JAJEPR010000008">
    <property type="protein sequence ID" value="MCC2189531.1"/>
    <property type="molecule type" value="Genomic_DNA"/>
</dbReference>
<keyword evidence="1" id="KW-1133">Transmembrane helix</keyword>
<dbReference type="AlphaFoldDB" id="A0AAE3DRU5"/>
<dbReference type="Proteomes" id="UP001197875">
    <property type="component" value="Unassembled WGS sequence"/>
</dbReference>
<protein>
    <submittedName>
        <fullName evidence="2">Uncharacterized protein</fullName>
    </submittedName>
</protein>
<sequence length="148" mass="16279">MHERKSSSSLFLMELIIVLFFFLLTAAICIQVFARAHSISRSSLELSHAQSLCASAAEVFSGTDGSAEAFLEKFPEGITAEQGVELFYDENFQSSRENEAKYHLTVETNSSGTDSRSAVIRFLSGDAEIYSLTVCRHIPLTAEKEGNS</sequence>